<dbReference type="RefSeq" id="WP_002802635.1">
    <property type="nucleotide sequence ID" value="NZ_CP011304.1"/>
</dbReference>
<dbReference type="GO" id="GO:0009279">
    <property type="term" value="C:cell outer membrane"/>
    <property type="evidence" value="ECO:0007669"/>
    <property type="project" value="TreeGrafter"/>
</dbReference>
<dbReference type="HOGENOM" id="CLU_003728_11_0_3"/>
<dbReference type="SMART" id="SM00028">
    <property type="entry name" value="TPR"/>
    <property type="match status" value="5"/>
</dbReference>
<sequence length="266" mass="29710">MRWITACVLSLLLFFALPIAAYADSPTISEEQIREGEVIAEKALEATEKGDYAQAENYWTELVAKFPTNPAVWSNRGNARVSLNKLEDAIADFNQAIAIAPDAPDPYLNRGTALEGEGKYQEAIADYNKVLELDPNDAFAYNNRGNAEGGLGDWEAAVKDYRQATQLAPNFAWAQANLALALYELGRYPEAVQKMRNIARKYPMFPDVRAALSAVLWTQGQQGEAESNWVAAVGMDTRYQDLDWVKSVRRWPPNMVLALDKFLNLK</sequence>
<feature type="repeat" description="TPR" evidence="3">
    <location>
        <begin position="70"/>
        <end position="103"/>
    </location>
</feature>
<dbReference type="AlphaFoldDB" id="A0A0F6U2P3"/>
<evidence type="ECO:0000256" key="1">
    <source>
        <dbReference type="ARBA" id="ARBA00022737"/>
    </source>
</evidence>
<evidence type="ECO:0000256" key="3">
    <source>
        <dbReference type="PROSITE-ProRule" id="PRU00339"/>
    </source>
</evidence>
<keyword evidence="1" id="KW-0677">Repeat</keyword>
<feature type="signal peptide" evidence="4">
    <location>
        <begin position="1"/>
        <end position="23"/>
    </location>
</feature>
<evidence type="ECO:0000256" key="2">
    <source>
        <dbReference type="ARBA" id="ARBA00022803"/>
    </source>
</evidence>
<dbReference type="SUPFAM" id="SSF48452">
    <property type="entry name" value="TPR-like"/>
    <property type="match status" value="1"/>
</dbReference>
<feature type="chain" id="PRO_5002510654" evidence="4">
    <location>
        <begin position="24"/>
        <end position="266"/>
    </location>
</feature>
<dbReference type="GO" id="GO:0046813">
    <property type="term" value="P:receptor-mediated virion attachment to host cell"/>
    <property type="evidence" value="ECO:0007669"/>
    <property type="project" value="TreeGrafter"/>
</dbReference>
<gene>
    <name evidence="5" type="ORF">MYAER_0842</name>
</gene>
<proteinExistence type="predicted"/>
<keyword evidence="4" id="KW-0732">Signal</keyword>
<evidence type="ECO:0000313" key="6">
    <source>
        <dbReference type="Proteomes" id="UP000034103"/>
    </source>
</evidence>
<dbReference type="InterPro" id="IPR011990">
    <property type="entry name" value="TPR-like_helical_dom_sf"/>
</dbReference>
<dbReference type="InterPro" id="IPR019734">
    <property type="entry name" value="TPR_rpt"/>
</dbReference>
<evidence type="ECO:0000256" key="4">
    <source>
        <dbReference type="SAM" id="SignalP"/>
    </source>
</evidence>
<feature type="repeat" description="TPR" evidence="3">
    <location>
        <begin position="138"/>
        <end position="171"/>
    </location>
</feature>
<organism evidence="5 6">
    <name type="scientific">Microcystis aeruginosa NIES-2549</name>
    <dbReference type="NCBI Taxonomy" id="1641812"/>
    <lineage>
        <taxon>Bacteria</taxon>
        <taxon>Bacillati</taxon>
        <taxon>Cyanobacteriota</taxon>
        <taxon>Cyanophyceae</taxon>
        <taxon>Oscillatoriophycideae</taxon>
        <taxon>Chroococcales</taxon>
        <taxon>Microcystaceae</taxon>
        <taxon>Microcystis</taxon>
    </lineage>
</organism>
<protein>
    <submittedName>
        <fullName evidence="5">TPR repeat-containing protein</fullName>
    </submittedName>
</protein>
<feature type="repeat" description="TPR" evidence="3">
    <location>
        <begin position="104"/>
        <end position="137"/>
    </location>
</feature>
<dbReference type="Gene3D" id="1.25.40.10">
    <property type="entry name" value="Tetratricopeptide repeat domain"/>
    <property type="match status" value="2"/>
</dbReference>
<dbReference type="EMBL" id="CP011304">
    <property type="protein sequence ID" value="AKE63202.1"/>
    <property type="molecule type" value="Genomic_DNA"/>
</dbReference>
<dbReference type="PATRIC" id="fig|1641812.3.peg.871"/>
<dbReference type="Proteomes" id="UP000034103">
    <property type="component" value="Chromosome"/>
</dbReference>
<dbReference type="PANTHER" id="PTHR44858">
    <property type="entry name" value="TETRATRICOPEPTIDE REPEAT PROTEIN 6"/>
    <property type="match status" value="1"/>
</dbReference>
<keyword evidence="2 3" id="KW-0802">TPR repeat</keyword>
<dbReference type="PROSITE" id="PS50005">
    <property type="entry name" value="TPR"/>
    <property type="match status" value="3"/>
</dbReference>
<dbReference type="InterPro" id="IPR050498">
    <property type="entry name" value="Ycf3"/>
</dbReference>
<reference evidence="5 6" key="1">
    <citation type="journal article" date="2015" name="Genome Announc.">
        <title>Complete Genome Sequence of Microcystis aeruginosa NIES-2549, a Bloom-Forming Cyanobacterium from Lake Kasumigaura, Japan.</title>
        <authorList>
            <person name="Yamaguchi H."/>
            <person name="Suzuki S."/>
            <person name="Tanabe Y."/>
            <person name="Osana Y."/>
            <person name="Shimura Y."/>
            <person name="Ishida K."/>
            <person name="Kawachi M."/>
        </authorList>
    </citation>
    <scope>NUCLEOTIDE SEQUENCE [LARGE SCALE GENOMIC DNA]</scope>
    <source>
        <strain evidence="5 6">NIES-2549</strain>
    </source>
</reference>
<dbReference type="Pfam" id="PF13414">
    <property type="entry name" value="TPR_11"/>
    <property type="match status" value="3"/>
</dbReference>
<name>A0A0F6U2P3_MICAE</name>
<accession>A0A0F6U2P3</accession>
<dbReference type="PROSITE" id="PS50293">
    <property type="entry name" value="TPR_REGION"/>
    <property type="match status" value="1"/>
</dbReference>
<dbReference type="PANTHER" id="PTHR44858:SF1">
    <property type="entry name" value="UDP-N-ACETYLGLUCOSAMINE--PEPTIDE N-ACETYLGLUCOSAMINYLTRANSFERASE SPINDLY-RELATED"/>
    <property type="match status" value="1"/>
</dbReference>
<evidence type="ECO:0000313" key="5">
    <source>
        <dbReference type="EMBL" id="AKE63202.1"/>
    </source>
</evidence>